<evidence type="ECO:0000259" key="5">
    <source>
        <dbReference type="Pfam" id="PF00700"/>
    </source>
</evidence>
<dbReference type="PANTHER" id="PTHR42792">
    <property type="entry name" value="FLAGELLIN"/>
    <property type="match status" value="1"/>
</dbReference>
<comment type="function">
    <text evidence="3">Flagellin is the subunit protein which polymerizes to form the filaments of bacterial flagella.</text>
</comment>
<evidence type="ECO:0000256" key="1">
    <source>
        <dbReference type="ARBA" id="ARBA00005709"/>
    </source>
</evidence>
<dbReference type="SUPFAM" id="SSF64518">
    <property type="entry name" value="Phase 1 flagellin"/>
    <property type="match status" value="1"/>
</dbReference>
<keyword evidence="7" id="KW-1185">Reference proteome</keyword>
<keyword evidence="3" id="KW-0964">Secreted</keyword>
<dbReference type="InterPro" id="IPR046358">
    <property type="entry name" value="Flagellin_C"/>
</dbReference>
<evidence type="ECO:0000313" key="7">
    <source>
        <dbReference type="Proteomes" id="UP001174932"/>
    </source>
</evidence>
<dbReference type="PANTHER" id="PTHR42792:SF1">
    <property type="entry name" value="FLAGELLAR HOOK-ASSOCIATED PROTEIN 3"/>
    <property type="match status" value="1"/>
</dbReference>
<feature type="domain" description="Flagellin C-terminal" evidence="5">
    <location>
        <begin position="267"/>
        <end position="347"/>
    </location>
</feature>
<proteinExistence type="inferred from homology"/>
<reference evidence="6" key="2">
    <citation type="submission" date="2023-07" db="EMBL/GenBank/DDBJ databases">
        <authorList>
            <person name="Shen H."/>
        </authorList>
    </citation>
    <scope>NUCLEOTIDE SEQUENCE</scope>
    <source>
        <strain evidence="6">TNR-22</strain>
    </source>
</reference>
<reference evidence="6" key="1">
    <citation type="journal article" date="2015" name="Int. J. Syst. Evol. Microbiol.">
        <title>Rhizobium alvei sp. nov., isolated from a freshwater river.</title>
        <authorList>
            <person name="Sheu S.Y."/>
            <person name="Huang H.W."/>
            <person name="Young C.C."/>
            <person name="Chen W.M."/>
        </authorList>
    </citation>
    <scope>NUCLEOTIDE SEQUENCE</scope>
    <source>
        <strain evidence="6">TNR-22</strain>
    </source>
</reference>
<accession>A0ABT8YFY1</accession>
<comment type="similarity">
    <text evidence="1 3">Belongs to the bacterial flagellin family.</text>
</comment>
<keyword evidence="2 3" id="KW-0975">Bacterial flagellum</keyword>
<evidence type="ECO:0000256" key="2">
    <source>
        <dbReference type="ARBA" id="ARBA00023143"/>
    </source>
</evidence>
<dbReference type="Gene3D" id="1.20.1330.10">
    <property type="entry name" value="f41 fragment of flagellin, N-terminal domain"/>
    <property type="match status" value="1"/>
</dbReference>
<name>A0ABT8YFY1_9HYPH</name>
<dbReference type="Proteomes" id="UP001174932">
    <property type="component" value="Unassembled WGS sequence"/>
</dbReference>
<dbReference type="Pfam" id="PF00700">
    <property type="entry name" value="Flagellin_C"/>
    <property type="match status" value="1"/>
</dbReference>
<evidence type="ECO:0000256" key="3">
    <source>
        <dbReference type="RuleBase" id="RU362073"/>
    </source>
</evidence>
<gene>
    <name evidence="6" type="ORF">Q4481_01345</name>
</gene>
<keyword evidence="6" id="KW-0966">Cell projection</keyword>
<evidence type="ECO:0000313" key="6">
    <source>
        <dbReference type="EMBL" id="MDO6962579.1"/>
    </source>
</evidence>
<dbReference type="InterPro" id="IPR001492">
    <property type="entry name" value="Flagellin"/>
</dbReference>
<feature type="domain" description="Flagellin N-terminal" evidence="4">
    <location>
        <begin position="6"/>
        <end position="142"/>
    </location>
</feature>
<comment type="caution">
    <text evidence="6">The sequence shown here is derived from an EMBL/GenBank/DDBJ whole genome shotgun (WGS) entry which is preliminary data.</text>
</comment>
<comment type="subcellular location">
    <subcellularLocation>
        <location evidence="3">Secreted</location>
    </subcellularLocation>
    <subcellularLocation>
        <location evidence="3">Bacterial flagellum</location>
    </subcellularLocation>
</comment>
<dbReference type="NCBIfam" id="NF004669">
    <property type="entry name" value="PRK06008.1"/>
    <property type="match status" value="1"/>
</dbReference>
<dbReference type="InterPro" id="IPR001029">
    <property type="entry name" value="Flagellin_N"/>
</dbReference>
<dbReference type="EMBL" id="JAUOZU010000001">
    <property type="protein sequence ID" value="MDO6962579.1"/>
    <property type="molecule type" value="Genomic_DNA"/>
</dbReference>
<dbReference type="RefSeq" id="WP_304374463.1">
    <property type="nucleotide sequence ID" value="NZ_JAUOZU010000001.1"/>
</dbReference>
<protein>
    <recommendedName>
        <fullName evidence="3">Flagellin</fullName>
    </recommendedName>
</protein>
<organism evidence="6 7">
    <name type="scientific">Rhizobium alvei</name>
    <dbReference type="NCBI Taxonomy" id="1132659"/>
    <lineage>
        <taxon>Bacteria</taxon>
        <taxon>Pseudomonadati</taxon>
        <taxon>Pseudomonadota</taxon>
        <taxon>Alphaproteobacteria</taxon>
        <taxon>Hyphomicrobiales</taxon>
        <taxon>Rhizobiaceae</taxon>
        <taxon>Rhizobium/Agrobacterium group</taxon>
        <taxon>Rhizobium</taxon>
    </lineage>
</organism>
<keyword evidence="6" id="KW-0969">Cilium</keyword>
<sequence length="349" mass="37503">MKTSFISNLAVQSNMRSTINSVQQDLLQTQKEIVTGQVYDVGTELGATTARSLNLHRDMSMMENLVSTNSIVTQRLSSAQMALGTMADSAQTGLNTLVALAGSTDSTQLSTAVRTLTDVIDQFTDAGNTSVNGEYLFAGINTDTKPVMDYFTDEAGAKSFFDNAFLSTFGFAQTDPAAQTIAPADLQAFIDDLETSFMGSDWNTNWSTASDTPMTSRISQTEVVQTSSSINANGFRYLALASVIGVELLNTSLTSDARAIVSNAAISYMGQAINGIDNERSQLGLSENRVSIANEALSSQIDIVKLNLDDLEGIDVYEASTRITALTNQMEISYNLTARISELSLVNEL</sequence>
<keyword evidence="6" id="KW-0282">Flagellum</keyword>
<dbReference type="Pfam" id="PF00669">
    <property type="entry name" value="Flagellin_N"/>
    <property type="match status" value="1"/>
</dbReference>
<evidence type="ECO:0000259" key="4">
    <source>
        <dbReference type="Pfam" id="PF00669"/>
    </source>
</evidence>